<dbReference type="Proteomes" id="UP000603317">
    <property type="component" value="Unassembled WGS sequence"/>
</dbReference>
<name>A0ABQ1F6F0_9SPHN</name>
<gene>
    <name evidence="1" type="ORF">GCM10010923_07720</name>
</gene>
<dbReference type="InterPro" id="IPR011990">
    <property type="entry name" value="TPR-like_helical_dom_sf"/>
</dbReference>
<proteinExistence type="predicted"/>
<accession>A0ABQ1F6F0</accession>
<protein>
    <recommendedName>
        <fullName evidence="3">Tetratricopeptide repeat protein</fullName>
    </recommendedName>
</protein>
<sequence length="527" mass="56811">MDLGGATGSWSGVAARLLTGTLLSLSLAAPTAAADFIDWHPTPPALAEAAAAGDFATAKAVAIEATGECAERPDWSPDTEPLFAMHCAGPFLDLFALAAEQGQSRIAETSARVVFHFFTGEAAPDDPLQVLRAAAEEVGRNEEYLRSVPFYDYWAQRDIAARGDQATREIAALALEHAQSQLYSTAAVLFERLLFDRGASAKKADPAWSRAFVRSLIRSQRSETAIAYLDSGVHGLDPGIEDKFRGWALMQQGRYDKADDSLRRAFGSGLGDRETDLLLARLLRLQGRLDEAMPILERLVGDDRAVIEDEAAAGALDDEGWYAVNVRLARALGELGLAALAGGDLETARRELSESYNRFTVVGDFYPPDGAEFFAGQGEAELARGNCLGAEGAFARALEIDLIFKGRNYPLVPVREIGYRYCSPRENGEGAIIDREFADAWRSIAATWDEAHPQRVASAGMLGTYYLEASPRPRLAHAFFASAASGAQAIIAEEAGSDTARLRSAAKHRPVFIGQVQAAWQLGNPVS</sequence>
<keyword evidence="2" id="KW-1185">Reference proteome</keyword>
<reference evidence="2" key="1">
    <citation type="journal article" date="2019" name="Int. J. Syst. Evol. Microbiol.">
        <title>The Global Catalogue of Microorganisms (GCM) 10K type strain sequencing project: providing services to taxonomists for standard genome sequencing and annotation.</title>
        <authorList>
            <consortium name="The Broad Institute Genomics Platform"/>
            <consortium name="The Broad Institute Genome Sequencing Center for Infectious Disease"/>
            <person name="Wu L."/>
            <person name="Ma J."/>
        </authorList>
    </citation>
    <scope>NUCLEOTIDE SEQUENCE [LARGE SCALE GENOMIC DNA]</scope>
    <source>
        <strain evidence="2">CGMCC 1.15297</strain>
    </source>
</reference>
<dbReference type="EMBL" id="BMID01000001">
    <property type="protein sequence ID" value="GGA01419.1"/>
    <property type="molecule type" value="Genomic_DNA"/>
</dbReference>
<organism evidence="1 2">
    <name type="scientific">Blastomonas marina</name>
    <dbReference type="NCBI Taxonomy" id="1867408"/>
    <lineage>
        <taxon>Bacteria</taxon>
        <taxon>Pseudomonadati</taxon>
        <taxon>Pseudomonadota</taxon>
        <taxon>Alphaproteobacteria</taxon>
        <taxon>Sphingomonadales</taxon>
        <taxon>Sphingomonadaceae</taxon>
        <taxon>Blastomonas</taxon>
    </lineage>
</organism>
<evidence type="ECO:0000313" key="1">
    <source>
        <dbReference type="EMBL" id="GGA01419.1"/>
    </source>
</evidence>
<dbReference type="SUPFAM" id="SSF48452">
    <property type="entry name" value="TPR-like"/>
    <property type="match status" value="1"/>
</dbReference>
<dbReference type="RefSeq" id="WP_188641451.1">
    <property type="nucleotide sequence ID" value="NZ_BMID01000001.1"/>
</dbReference>
<dbReference type="Gene3D" id="1.25.40.10">
    <property type="entry name" value="Tetratricopeptide repeat domain"/>
    <property type="match status" value="1"/>
</dbReference>
<evidence type="ECO:0008006" key="3">
    <source>
        <dbReference type="Google" id="ProtNLM"/>
    </source>
</evidence>
<comment type="caution">
    <text evidence="1">The sequence shown here is derived from an EMBL/GenBank/DDBJ whole genome shotgun (WGS) entry which is preliminary data.</text>
</comment>
<evidence type="ECO:0000313" key="2">
    <source>
        <dbReference type="Proteomes" id="UP000603317"/>
    </source>
</evidence>